<dbReference type="EMBL" id="AAWL01000001">
    <property type="protein sequence ID" value="EAX48948.1"/>
    <property type="molecule type" value="Genomic_DNA"/>
</dbReference>
<dbReference type="InterPro" id="IPR013985">
    <property type="entry name" value="Ald_Fedxn_OxRdtase_dom3"/>
</dbReference>
<dbReference type="GO" id="GO:0016625">
    <property type="term" value="F:oxidoreductase activity, acting on the aldehyde or oxo group of donors, iron-sulfur protein as acceptor"/>
    <property type="evidence" value="ECO:0007669"/>
    <property type="project" value="InterPro"/>
</dbReference>
<dbReference type="Pfam" id="PF01314">
    <property type="entry name" value="AFOR_C"/>
    <property type="match status" value="1"/>
</dbReference>
<dbReference type="SUPFAM" id="SSF48310">
    <property type="entry name" value="Aldehyde ferredoxin oxidoreductase, C-terminal domains"/>
    <property type="match status" value="1"/>
</dbReference>
<evidence type="ECO:0000259" key="1">
    <source>
        <dbReference type="Pfam" id="PF01314"/>
    </source>
</evidence>
<sequence>MIANREGIGDLLAEGTMRAGEKISGASYYAMHVKGLEIPMADPRGRWSTWTFGNLTNIRGGDHLRNRNPVENLRFNSEPNQYKYEKFGLGEDVFNKLDIPRNLKNEIFEGDNVNIPKMSKWAEDLISVFNSVGICIRPPVLQTIGPKYIAQLFSALTGIDTSETEVMLAGERTWNMQKLFNLRCGEKPQQSVYPARFYHEPLPGGPSAGRKLDYDKVQEVLQEYYQARGWTKDGVPAAEKLKELNLG</sequence>
<evidence type="ECO:0000313" key="3">
    <source>
        <dbReference type="Proteomes" id="UP000005139"/>
    </source>
</evidence>
<dbReference type="InterPro" id="IPR036021">
    <property type="entry name" value="Tungsten_al_ferr_oxy-like_C"/>
</dbReference>
<reference evidence="2 3" key="1">
    <citation type="submission" date="2007-01" db="EMBL/GenBank/DDBJ databases">
        <title>Annotation of the draft genome assembly of Thermosinus carboxydivorans Nor1.</title>
        <authorList>
            <consortium name="US DOE Joint Genome Institute (JGI-ORNL)"/>
            <person name="Larimer F."/>
            <person name="Land M."/>
            <person name="Hauser L."/>
        </authorList>
    </citation>
    <scope>NUCLEOTIDE SEQUENCE [LARGE SCALE GENOMIC DNA]</scope>
    <source>
        <strain evidence="2 3">Nor1</strain>
    </source>
</reference>
<dbReference type="GO" id="GO:0051536">
    <property type="term" value="F:iron-sulfur cluster binding"/>
    <property type="evidence" value="ECO:0007669"/>
    <property type="project" value="InterPro"/>
</dbReference>
<gene>
    <name evidence="2" type="ORF">TcarDRAFT_2637</name>
</gene>
<protein>
    <submittedName>
        <fullName evidence="2">Tungsten-containing aldehyde ferredoxin oxidoreductase</fullName>
    </submittedName>
</protein>
<comment type="caution">
    <text evidence="2">The sequence shown here is derived from an EMBL/GenBank/DDBJ whole genome shotgun (WGS) entry which is preliminary data.</text>
</comment>
<dbReference type="AlphaFoldDB" id="A1HMA2"/>
<keyword evidence="3" id="KW-1185">Reference proteome</keyword>
<dbReference type="Gene3D" id="1.10.599.10">
    <property type="entry name" value="Aldehyde Ferredoxin Oxidoreductase Protein, subunit A, domain 3"/>
    <property type="match status" value="1"/>
</dbReference>
<dbReference type="Proteomes" id="UP000005139">
    <property type="component" value="Unassembled WGS sequence"/>
</dbReference>
<accession>A1HMA2</accession>
<dbReference type="InterPro" id="IPR051919">
    <property type="entry name" value="W-dependent_AOR"/>
</dbReference>
<reference evidence="2 3" key="2">
    <citation type="submission" date="2007-01" db="EMBL/GenBank/DDBJ databases">
        <title>Sequencing of the draft genome and assembly of Thermosinus carboxydivorans Nor1.</title>
        <authorList>
            <consortium name="US DOE Joint Genome Institute (JGI-PGF)"/>
            <person name="Copeland A."/>
            <person name="Lucas S."/>
            <person name="Lapidus A."/>
            <person name="Barry K."/>
            <person name="Glavina del Rio T."/>
            <person name="Dalin E."/>
            <person name="Tice H."/>
            <person name="Bruce D."/>
            <person name="Pitluck S."/>
            <person name="Richardson P."/>
        </authorList>
    </citation>
    <scope>NUCLEOTIDE SEQUENCE [LARGE SCALE GENOMIC DNA]</scope>
    <source>
        <strain evidence="2 3">Nor1</strain>
    </source>
</reference>
<dbReference type="InterPro" id="IPR001203">
    <property type="entry name" value="OxRdtase_Ald_Fedxn_C"/>
</dbReference>
<dbReference type="PANTHER" id="PTHR30038">
    <property type="entry name" value="ALDEHYDE FERREDOXIN OXIDOREDUCTASE"/>
    <property type="match status" value="1"/>
</dbReference>
<dbReference type="PANTHER" id="PTHR30038:SF0">
    <property type="entry name" value="TUNGSTEN-CONTAINING ALDEHYDE FERREDOXIN OXIDOREDUCTASE"/>
    <property type="match status" value="1"/>
</dbReference>
<proteinExistence type="predicted"/>
<organism evidence="2 3">
    <name type="scientific">Thermosinus carboxydivorans Nor1</name>
    <dbReference type="NCBI Taxonomy" id="401526"/>
    <lineage>
        <taxon>Bacteria</taxon>
        <taxon>Bacillati</taxon>
        <taxon>Bacillota</taxon>
        <taxon>Negativicutes</taxon>
        <taxon>Selenomonadales</taxon>
        <taxon>Sporomusaceae</taxon>
        <taxon>Thermosinus</taxon>
    </lineage>
</organism>
<dbReference type="eggNOG" id="COG2414">
    <property type="taxonomic scope" value="Bacteria"/>
</dbReference>
<evidence type="ECO:0000313" key="2">
    <source>
        <dbReference type="EMBL" id="EAX48948.1"/>
    </source>
</evidence>
<dbReference type="GO" id="GO:0009055">
    <property type="term" value="F:electron transfer activity"/>
    <property type="evidence" value="ECO:0007669"/>
    <property type="project" value="InterPro"/>
</dbReference>
<name>A1HMA2_9FIRM</name>
<feature type="domain" description="Aldehyde ferredoxin oxidoreductase C-terminal" evidence="1">
    <location>
        <begin position="1"/>
        <end position="246"/>
    </location>
</feature>